<accession>A0A5C3QJ55</accession>
<feature type="region of interest" description="Disordered" evidence="9">
    <location>
        <begin position="1"/>
        <end position="39"/>
    </location>
</feature>
<evidence type="ECO:0000256" key="4">
    <source>
        <dbReference type="ARBA" id="ARBA00022692"/>
    </source>
</evidence>
<dbReference type="AlphaFoldDB" id="A0A5C3QJ55"/>
<evidence type="ECO:0000256" key="9">
    <source>
        <dbReference type="SAM" id="MobiDB-lite"/>
    </source>
</evidence>
<proteinExistence type="inferred from homology"/>
<evidence type="ECO:0000256" key="8">
    <source>
        <dbReference type="ARBA" id="ARBA00023136"/>
    </source>
</evidence>
<evidence type="ECO:0000256" key="2">
    <source>
        <dbReference type="ARBA" id="ARBA00009575"/>
    </source>
</evidence>
<dbReference type="GO" id="GO:0033617">
    <property type="term" value="P:mitochondrial respiratory chain complex IV assembly"/>
    <property type="evidence" value="ECO:0007669"/>
    <property type="project" value="InterPro"/>
</dbReference>
<dbReference type="OrthoDB" id="14603at2759"/>
<evidence type="ECO:0000256" key="7">
    <source>
        <dbReference type="ARBA" id="ARBA00023128"/>
    </source>
</evidence>
<keyword evidence="11" id="KW-1185">Reference proteome</keyword>
<evidence type="ECO:0000256" key="6">
    <source>
        <dbReference type="ARBA" id="ARBA00022989"/>
    </source>
</evidence>
<evidence type="ECO:0000256" key="5">
    <source>
        <dbReference type="ARBA" id="ARBA00022792"/>
    </source>
</evidence>
<organism evidence="10 11">
    <name type="scientific">Pterulicium gracile</name>
    <dbReference type="NCBI Taxonomy" id="1884261"/>
    <lineage>
        <taxon>Eukaryota</taxon>
        <taxon>Fungi</taxon>
        <taxon>Dikarya</taxon>
        <taxon>Basidiomycota</taxon>
        <taxon>Agaricomycotina</taxon>
        <taxon>Agaricomycetes</taxon>
        <taxon>Agaricomycetidae</taxon>
        <taxon>Agaricales</taxon>
        <taxon>Pleurotineae</taxon>
        <taxon>Pterulaceae</taxon>
        <taxon>Pterulicium</taxon>
    </lineage>
</organism>
<dbReference type="PANTHER" id="PTHR31586:SF1">
    <property type="entry name" value="CYTOCHROME C OXIDASE ASSEMBLY PROTEIN COX20, MITOCHONDRIAL"/>
    <property type="match status" value="1"/>
</dbReference>
<keyword evidence="5" id="KW-0999">Mitochondrion inner membrane</keyword>
<gene>
    <name evidence="10" type="ORF">BDV98DRAFT_604661</name>
</gene>
<sequence>MAQTEPSSTPSSPSSTPSSPSSTPSSPSPDQAVPPPIYQHATTGSFAKDVYLSVTNVHKIPCGRSSLLAGIASGFGIGVIRGLSTNVMVAANWGVGSFAIVSLGSWHFCQGKLAEERKRVEKIVEQMPQRMIKKQQEEEKKNVEV</sequence>
<dbReference type="InterPro" id="IPR022533">
    <property type="entry name" value="Cox20"/>
</dbReference>
<feature type="compositionally biased region" description="Low complexity" evidence="9">
    <location>
        <begin position="1"/>
        <end position="29"/>
    </location>
</feature>
<evidence type="ECO:0000313" key="10">
    <source>
        <dbReference type="EMBL" id="TFL01358.1"/>
    </source>
</evidence>
<evidence type="ECO:0000256" key="1">
    <source>
        <dbReference type="ARBA" id="ARBA00004273"/>
    </source>
</evidence>
<name>A0A5C3QJ55_9AGAR</name>
<keyword evidence="8" id="KW-0472">Membrane</keyword>
<keyword evidence="4" id="KW-0812">Transmembrane</keyword>
<keyword evidence="6" id="KW-1133">Transmembrane helix</keyword>
<dbReference type="GO" id="GO:0005743">
    <property type="term" value="C:mitochondrial inner membrane"/>
    <property type="evidence" value="ECO:0007669"/>
    <property type="project" value="UniProtKB-SubCell"/>
</dbReference>
<dbReference type="PANTHER" id="PTHR31586">
    <property type="entry name" value="CYTOCHROME C OXIDASE PROTEIN 20"/>
    <property type="match status" value="1"/>
</dbReference>
<dbReference type="EMBL" id="ML178825">
    <property type="protein sequence ID" value="TFL01358.1"/>
    <property type="molecule type" value="Genomic_DNA"/>
</dbReference>
<protein>
    <recommendedName>
        <fullName evidence="3">Cytochrome c oxidase assembly protein COX20, mitochondrial</fullName>
    </recommendedName>
</protein>
<evidence type="ECO:0000256" key="3">
    <source>
        <dbReference type="ARBA" id="ARBA00017689"/>
    </source>
</evidence>
<comment type="similarity">
    <text evidence="2">Belongs to the COX20 family.</text>
</comment>
<reference evidence="10 11" key="1">
    <citation type="journal article" date="2019" name="Nat. Ecol. Evol.">
        <title>Megaphylogeny resolves global patterns of mushroom evolution.</title>
        <authorList>
            <person name="Varga T."/>
            <person name="Krizsan K."/>
            <person name="Foldi C."/>
            <person name="Dima B."/>
            <person name="Sanchez-Garcia M."/>
            <person name="Sanchez-Ramirez S."/>
            <person name="Szollosi G.J."/>
            <person name="Szarkandi J.G."/>
            <person name="Papp V."/>
            <person name="Albert L."/>
            <person name="Andreopoulos W."/>
            <person name="Angelini C."/>
            <person name="Antonin V."/>
            <person name="Barry K.W."/>
            <person name="Bougher N.L."/>
            <person name="Buchanan P."/>
            <person name="Buyck B."/>
            <person name="Bense V."/>
            <person name="Catcheside P."/>
            <person name="Chovatia M."/>
            <person name="Cooper J."/>
            <person name="Damon W."/>
            <person name="Desjardin D."/>
            <person name="Finy P."/>
            <person name="Geml J."/>
            <person name="Haridas S."/>
            <person name="Hughes K."/>
            <person name="Justo A."/>
            <person name="Karasinski D."/>
            <person name="Kautmanova I."/>
            <person name="Kiss B."/>
            <person name="Kocsube S."/>
            <person name="Kotiranta H."/>
            <person name="LaButti K.M."/>
            <person name="Lechner B.E."/>
            <person name="Liimatainen K."/>
            <person name="Lipzen A."/>
            <person name="Lukacs Z."/>
            <person name="Mihaltcheva S."/>
            <person name="Morgado L.N."/>
            <person name="Niskanen T."/>
            <person name="Noordeloos M.E."/>
            <person name="Ohm R.A."/>
            <person name="Ortiz-Santana B."/>
            <person name="Ovrebo C."/>
            <person name="Racz N."/>
            <person name="Riley R."/>
            <person name="Savchenko A."/>
            <person name="Shiryaev A."/>
            <person name="Soop K."/>
            <person name="Spirin V."/>
            <person name="Szebenyi C."/>
            <person name="Tomsovsky M."/>
            <person name="Tulloss R.E."/>
            <person name="Uehling J."/>
            <person name="Grigoriev I.V."/>
            <person name="Vagvolgyi C."/>
            <person name="Papp T."/>
            <person name="Martin F.M."/>
            <person name="Miettinen O."/>
            <person name="Hibbett D.S."/>
            <person name="Nagy L.G."/>
        </authorList>
    </citation>
    <scope>NUCLEOTIDE SEQUENCE [LARGE SCALE GENOMIC DNA]</scope>
    <source>
        <strain evidence="10 11">CBS 309.79</strain>
    </source>
</reference>
<comment type="subcellular location">
    <subcellularLocation>
        <location evidence="1">Mitochondrion inner membrane</location>
    </subcellularLocation>
</comment>
<keyword evidence="7" id="KW-0496">Mitochondrion</keyword>
<evidence type="ECO:0000313" key="11">
    <source>
        <dbReference type="Proteomes" id="UP000305067"/>
    </source>
</evidence>
<dbReference type="Pfam" id="PF12597">
    <property type="entry name" value="Cox20"/>
    <property type="match status" value="1"/>
</dbReference>
<dbReference type="Proteomes" id="UP000305067">
    <property type="component" value="Unassembled WGS sequence"/>
</dbReference>